<dbReference type="AlphaFoldDB" id="A0AAT9EMY8"/>
<proteinExistence type="predicted"/>
<dbReference type="KEGG" id="smar:SM39_2208"/>
<evidence type="ECO:0000313" key="1">
    <source>
        <dbReference type="EMBL" id="BAO34227.1"/>
    </source>
</evidence>
<organism evidence="1">
    <name type="scientific">Serratia marcescens SM39</name>
    <dbReference type="NCBI Taxonomy" id="1334564"/>
    <lineage>
        <taxon>Bacteria</taxon>
        <taxon>Pseudomonadati</taxon>
        <taxon>Pseudomonadota</taxon>
        <taxon>Gammaproteobacteria</taxon>
        <taxon>Enterobacterales</taxon>
        <taxon>Yersiniaceae</taxon>
        <taxon>Serratia</taxon>
    </lineage>
</organism>
<name>A0AAT9EMY8_SERMA</name>
<protein>
    <submittedName>
        <fullName evidence="1">Uncharacterized protein</fullName>
    </submittedName>
</protein>
<accession>A0AAT9EMY8</accession>
<reference evidence="1" key="1">
    <citation type="journal article" date="2014" name="Genome Biol. Evol.">
        <title>Genome evolution and plasticity of Serratia marcescens, an important multidrug-resistant nosocomial pathogen.</title>
        <authorList>
            <person name="Iguchi A."/>
            <person name="Nagaya Y."/>
            <person name="Pradel E."/>
            <person name="Ooka T."/>
            <person name="Ogura Y."/>
            <person name="Katsura K."/>
            <person name="Kurokawa K."/>
            <person name="Oshima K."/>
            <person name="Hattori M."/>
            <person name="Parkhill J."/>
            <person name="Sebaihia M."/>
            <person name="Coulthurst S.J."/>
            <person name="Gotoh N."/>
            <person name="Thomson N.R."/>
            <person name="Ewbank J.J."/>
            <person name="Hayashi T."/>
        </authorList>
    </citation>
    <scope>NUCLEOTIDE SEQUENCE</scope>
    <source>
        <strain evidence="1">SM39</strain>
    </source>
</reference>
<sequence length="99" mass="10993">MMLLIINIDSDTSEGIACRRMSSFSPKTLSALAVFRAGRLINQTRHLIGMETSEVNAFPPYESPNIPLRGAVPESAYQHDNGLRAHCRLLHLIDCAVDR</sequence>
<dbReference type="RefSeq" id="WP_154232819.1">
    <property type="nucleotide sequence ID" value="NZ_AP013063.1"/>
</dbReference>
<dbReference type="EMBL" id="AP013063">
    <property type="protein sequence ID" value="BAO34227.1"/>
    <property type="molecule type" value="Genomic_DNA"/>
</dbReference>
<gene>
    <name evidence="1" type="ORF">SM39_2208</name>
</gene>